<gene>
    <name evidence="2" type="ORF">BS50DRAFT_576090</name>
</gene>
<evidence type="ECO:0000256" key="1">
    <source>
        <dbReference type="SAM" id="Coils"/>
    </source>
</evidence>
<dbReference type="AlphaFoldDB" id="A0A2T2NH34"/>
<dbReference type="Proteomes" id="UP000240883">
    <property type="component" value="Unassembled WGS sequence"/>
</dbReference>
<keyword evidence="1" id="KW-0175">Coiled coil</keyword>
<organism evidence="2 3">
    <name type="scientific">Corynespora cassiicola Philippines</name>
    <dbReference type="NCBI Taxonomy" id="1448308"/>
    <lineage>
        <taxon>Eukaryota</taxon>
        <taxon>Fungi</taxon>
        <taxon>Dikarya</taxon>
        <taxon>Ascomycota</taxon>
        <taxon>Pezizomycotina</taxon>
        <taxon>Dothideomycetes</taxon>
        <taxon>Pleosporomycetidae</taxon>
        <taxon>Pleosporales</taxon>
        <taxon>Corynesporascaceae</taxon>
        <taxon>Corynespora</taxon>
    </lineage>
</organism>
<accession>A0A2T2NH34</accession>
<proteinExistence type="predicted"/>
<evidence type="ECO:0000313" key="3">
    <source>
        <dbReference type="Proteomes" id="UP000240883"/>
    </source>
</evidence>
<protein>
    <submittedName>
        <fullName evidence="2">Uncharacterized protein</fullName>
    </submittedName>
</protein>
<feature type="non-terminal residue" evidence="2">
    <location>
        <position position="231"/>
    </location>
</feature>
<evidence type="ECO:0000313" key="2">
    <source>
        <dbReference type="EMBL" id="PSN64679.1"/>
    </source>
</evidence>
<name>A0A2T2NH34_CORCC</name>
<dbReference type="EMBL" id="KZ678138">
    <property type="protein sequence ID" value="PSN64679.1"/>
    <property type="molecule type" value="Genomic_DNA"/>
</dbReference>
<feature type="coiled-coil region" evidence="1">
    <location>
        <begin position="73"/>
        <end position="101"/>
    </location>
</feature>
<reference evidence="2 3" key="1">
    <citation type="journal article" date="2018" name="Front. Microbiol.">
        <title>Genome-Wide Analysis of Corynespora cassiicola Leaf Fall Disease Putative Effectors.</title>
        <authorList>
            <person name="Lopez D."/>
            <person name="Ribeiro S."/>
            <person name="Label P."/>
            <person name="Fumanal B."/>
            <person name="Venisse J.S."/>
            <person name="Kohler A."/>
            <person name="de Oliveira R.R."/>
            <person name="Labutti K."/>
            <person name="Lipzen A."/>
            <person name="Lail K."/>
            <person name="Bauer D."/>
            <person name="Ohm R.A."/>
            <person name="Barry K.W."/>
            <person name="Spatafora J."/>
            <person name="Grigoriev I.V."/>
            <person name="Martin F.M."/>
            <person name="Pujade-Renaud V."/>
        </authorList>
    </citation>
    <scope>NUCLEOTIDE SEQUENCE [LARGE SCALE GENOMIC DNA]</scope>
    <source>
        <strain evidence="2 3">Philippines</strain>
    </source>
</reference>
<keyword evidence="3" id="KW-1185">Reference proteome</keyword>
<sequence length="231" mass="26969">MCHITKRWAHDCTHAREDHIEYCATARSRGINCDPDNPSTQCVFSRITEEGLCDRCQRSHWDAQEQLAMQREIDNAREESLREYRKYEEFQRKEMKKAQEESLAAYKRHMEHQEALEKAREASLAEARRQELHEQNVQRVMSMSMDESRAASHAKFEQEVIFTTRQSSEEFSRIQQARERADVEAAIRASMEIPRPDIMGEDITRRGGGMLHQYEFTTTTYSSHSGMGSGM</sequence>